<comment type="caution">
    <text evidence="1">The sequence shown here is derived from an EMBL/GenBank/DDBJ whole genome shotgun (WGS) entry which is preliminary data.</text>
</comment>
<feature type="non-terminal residue" evidence="1">
    <location>
        <position position="351"/>
    </location>
</feature>
<keyword evidence="2" id="KW-1185">Reference proteome</keyword>
<evidence type="ECO:0000313" key="1">
    <source>
        <dbReference type="EMBL" id="KAJ2765661.1"/>
    </source>
</evidence>
<name>A0ACC1JRC0_9FUNG</name>
<dbReference type="Proteomes" id="UP001140066">
    <property type="component" value="Unassembled WGS sequence"/>
</dbReference>
<proteinExistence type="predicted"/>
<reference evidence="1" key="1">
    <citation type="submission" date="2022-07" db="EMBL/GenBank/DDBJ databases">
        <title>Phylogenomic reconstructions and comparative analyses of Kickxellomycotina fungi.</title>
        <authorList>
            <person name="Reynolds N.K."/>
            <person name="Stajich J.E."/>
            <person name="Barry K."/>
            <person name="Grigoriev I.V."/>
            <person name="Crous P."/>
            <person name="Smith M.E."/>
        </authorList>
    </citation>
    <scope>NUCLEOTIDE SEQUENCE</scope>
    <source>
        <strain evidence="1">BCRC 34191</strain>
    </source>
</reference>
<gene>
    <name evidence="1" type="ORF">GGI18_006171</name>
</gene>
<sequence length="351" mass="36908">MVYLLTAMLKAARPFPVVDSRKVFGRLLGVYLELVDASSLLNKRLPVLALVLSTAGKLGPVSYSMAQFVTEAVQQIVSKTVDASSTQIAANQYVDGEYPDSLVAIALRYLGSDGFGRILSLSGFVGSSETSEHAWILDSTALYAKKSLAAAVAGMAPRALQSMDSPVESDAARMFRIMSKVAVPPPKAANVCASILATLFDTGVNGDAEMHLPLLVSLRTAALATLQAHTASENLVDVAHSVARTAAREKITAEVAQLVPSSGHLADLQTCGGERALLLWSVLGVAFCGINKDRGMDMLRKAPGTLSDADFGRLVEQQALLLCQWIASTTDVSAKSKQAGAKTAIANTTGV</sequence>
<accession>A0ACC1JRC0</accession>
<evidence type="ECO:0000313" key="2">
    <source>
        <dbReference type="Proteomes" id="UP001140066"/>
    </source>
</evidence>
<organism evidence="1 2">
    <name type="scientific">Coemansia linderi</name>
    <dbReference type="NCBI Taxonomy" id="2663919"/>
    <lineage>
        <taxon>Eukaryota</taxon>
        <taxon>Fungi</taxon>
        <taxon>Fungi incertae sedis</taxon>
        <taxon>Zoopagomycota</taxon>
        <taxon>Kickxellomycotina</taxon>
        <taxon>Kickxellomycetes</taxon>
        <taxon>Kickxellales</taxon>
        <taxon>Kickxellaceae</taxon>
        <taxon>Coemansia</taxon>
    </lineage>
</organism>
<protein>
    <submittedName>
        <fullName evidence="1">Uncharacterized protein</fullName>
    </submittedName>
</protein>
<dbReference type="EMBL" id="JANBUK010003911">
    <property type="protein sequence ID" value="KAJ2765661.1"/>
    <property type="molecule type" value="Genomic_DNA"/>
</dbReference>